<dbReference type="RefSeq" id="WP_259623123.1">
    <property type="nucleotide sequence ID" value="NZ_JANYMP010000004.1"/>
</dbReference>
<dbReference type="Proteomes" id="UP001141259">
    <property type="component" value="Unassembled WGS sequence"/>
</dbReference>
<protein>
    <submittedName>
        <fullName evidence="1">Baseplate assembly protein</fullName>
    </submittedName>
</protein>
<keyword evidence="2" id="KW-1185">Reference proteome</keyword>
<reference evidence="1" key="1">
    <citation type="submission" date="2022-08" db="EMBL/GenBank/DDBJ databases">
        <authorList>
            <person name="Tistechok S."/>
            <person name="Samborskyy M."/>
            <person name="Roman I."/>
        </authorList>
    </citation>
    <scope>NUCLEOTIDE SEQUENCE</scope>
    <source>
        <strain evidence="1">DSM 103496</strain>
    </source>
</reference>
<dbReference type="NCBIfam" id="TIGR02243">
    <property type="entry name" value="putative baseplate assembly protein"/>
    <property type="match status" value="1"/>
</dbReference>
<comment type="caution">
    <text evidence="1">The sequence shown here is derived from an EMBL/GenBank/DDBJ whole genome shotgun (WGS) entry which is preliminary data.</text>
</comment>
<accession>A0A9X2ZZN3</accession>
<sequence>MSLPTPNLDDRRFQDLVDEAKRRVQQKCPEWTDHNVSDPGVTLIEAFAHMVDELIYRVNRVPDLHYLRFLDLIGVRLFPPTAARCEVTFWLSAPRETPVVVPRGAQVATERSEVEEPVVFSVHRELTVVPCSLAHLATSVADQGSPPLDRTDDLLSGKEPGCFDTPPAAGDAVLFGLSEAVPGCAVLLRIDCRAEGRGVDPRDPPWVWEAWNGTDWTACELDRDTTGGFNKPGDVVVHVPRTHTTSILARQRAGWLRCRAVPPRSDQPFYQESPKLVSVTAATIGGTTDATHADIVRNETIGVSEGVPGQRFPLSRVPVVVDEGALVVEVAATGGWEEWTEVSSFAESGPADRHVVLDRVGGEVAFGPAIRLPDGGILNHGAVPAKAAAIRVPEYRTGGGPRGNVARGLLLVQRDPIPFVSGVVNRKPATGGVAGESVRDAAVRGPLSLRSRDRAVTAEDYESLTREAAPEVARVRCVPVGPGSEAVRVLVVPAVAEHDVLEFASLRLDPAVRTRIEKHLDERRCVGARVSVEPPFYQGVTVVAQVRAGTGTPVDLVRARASRALYDYFNPIGGGPDSTGWPFGRPVQSGEVFAVLQRLPGVELVEDIRLFGANPVTGERGGAVPRLDLPVNGLVFPFGHQVRVTRS</sequence>
<gene>
    <name evidence="1" type="ORF">NZH93_12250</name>
</gene>
<evidence type="ECO:0000313" key="1">
    <source>
        <dbReference type="EMBL" id="MCS7477629.1"/>
    </source>
</evidence>
<proteinExistence type="predicted"/>
<dbReference type="EMBL" id="JANYMP010000004">
    <property type="protein sequence ID" value="MCS7477629.1"/>
    <property type="molecule type" value="Genomic_DNA"/>
</dbReference>
<organism evidence="1 2">
    <name type="scientific">Umezawaea endophytica</name>
    <dbReference type="NCBI Taxonomy" id="1654476"/>
    <lineage>
        <taxon>Bacteria</taxon>
        <taxon>Bacillati</taxon>
        <taxon>Actinomycetota</taxon>
        <taxon>Actinomycetes</taxon>
        <taxon>Pseudonocardiales</taxon>
        <taxon>Pseudonocardiaceae</taxon>
        <taxon>Umezawaea</taxon>
    </lineage>
</organism>
<dbReference type="InterPro" id="IPR011749">
    <property type="entry name" value="CHP02243"/>
</dbReference>
<name>A0A9X2ZZN3_9PSEU</name>
<dbReference type="AlphaFoldDB" id="A0A9X2ZZN3"/>
<evidence type="ECO:0000313" key="2">
    <source>
        <dbReference type="Proteomes" id="UP001141259"/>
    </source>
</evidence>